<keyword evidence="1" id="KW-0812">Transmembrane</keyword>
<keyword evidence="1" id="KW-1133">Transmembrane helix</keyword>
<organism evidence="2 3">
    <name type="scientific">Sutcliffiella horikoshii</name>
    <dbReference type="NCBI Taxonomy" id="79883"/>
    <lineage>
        <taxon>Bacteria</taxon>
        <taxon>Bacillati</taxon>
        <taxon>Bacillota</taxon>
        <taxon>Bacilli</taxon>
        <taxon>Bacillales</taxon>
        <taxon>Bacillaceae</taxon>
        <taxon>Sutcliffiella</taxon>
    </lineage>
</organism>
<proteinExistence type="predicted"/>
<evidence type="ECO:0000313" key="2">
    <source>
        <dbReference type="EMBL" id="TYS65836.1"/>
    </source>
</evidence>
<dbReference type="InterPro" id="IPR021617">
    <property type="entry name" value="DUF3231"/>
</dbReference>
<feature type="transmembrane region" description="Helical" evidence="1">
    <location>
        <begin position="263"/>
        <end position="283"/>
    </location>
</feature>
<evidence type="ECO:0000256" key="1">
    <source>
        <dbReference type="SAM" id="Phobius"/>
    </source>
</evidence>
<keyword evidence="1" id="KW-0472">Membrane</keyword>
<evidence type="ECO:0000313" key="3">
    <source>
        <dbReference type="Proteomes" id="UP000324517"/>
    </source>
</evidence>
<accession>A0A5D4SVF4</accession>
<reference evidence="2 3" key="1">
    <citation type="submission" date="2019-08" db="EMBL/GenBank/DDBJ databases">
        <title>Bacillus genomes from the desert of Cuatro Cienegas, Coahuila.</title>
        <authorList>
            <person name="Olmedo-Alvarez G."/>
        </authorList>
    </citation>
    <scope>NUCLEOTIDE SEQUENCE [LARGE SCALE GENOMIC DNA]</scope>
    <source>
        <strain evidence="2 3">CH98b_3T</strain>
    </source>
</reference>
<dbReference type="Proteomes" id="UP000324517">
    <property type="component" value="Unassembled WGS sequence"/>
</dbReference>
<sequence length="333" mass="38352">MKEHNIQLTTPEIAALWTTYIQNSATICFYKHFLQPVEDTEIERIVKESLYLEERYNEEIQKIFIKEGFPVPDGFSDKDVNLSAPPLYTDLFALSFAYRVGQMTVPYYASVLTKVARGDVVAFFSECLKTSTKHYRNALDLMLAKGIYDRPPKVPYPKNVQYIKEQQTILGAWFGDKRPLNVMELGEIFYVIERNYIGMVMLLGLIQVMRDQEIKEYLKEGKKLAEKQVDIFNKVLKDEDHLGNIPVSLEVTDSTVSPFSDKLILFLITTTSSAGLYLLAYAMSTAMRKDLAMHYSTIMLDVAKYGEDGLEMLIRRGWMEQPPQSVDREKLQE</sequence>
<dbReference type="Gene3D" id="1.20.1260.10">
    <property type="match status" value="2"/>
</dbReference>
<protein>
    <submittedName>
        <fullName evidence="2">DUF3231 family protein</fullName>
    </submittedName>
</protein>
<gene>
    <name evidence="2" type="ORF">FZC75_20660</name>
</gene>
<name>A0A5D4SVF4_9BACI</name>
<dbReference type="AlphaFoldDB" id="A0A5D4SVF4"/>
<comment type="caution">
    <text evidence="2">The sequence shown here is derived from an EMBL/GenBank/DDBJ whole genome shotgun (WGS) entry which is preliminary data.</text>
</comment>
<dbReference type="OrthoDB" id="1675670at2"/>
<dbReference type="RefSeq" id="WP_148980510.1">
    <property type="nucleotide sequence ID" value="NZ_JBNIKO010000006.1"/>
</dbReference>
<dbReference type="InterPro" id="IPR012347">
    <property type="entry name" value="Ferritin-like"/>
</dbReference>
<dbReference type="Pfam" id="PF11553">
    <property type="entry name" value="DUF3231"/>
    <property type="match status" value="2"/>
</dbReference>
<dbReference type="EMBL" id="VTET01000016">
    <property type="protein sequence ID" value="TYS65836.1"/>
    <property type="molecule type" value="Genomic_DNA"/>
</dbReference>